<keyword evidence="3" id="KW-1185">Reference proteome</keyword>
<dbReference type="EMBL" id="RDQH01000336">
    <property type="protein sequence ID" value="RXH85932.1"/>
    <property type="molecule type" value="Genomic_DNA"/>
</dbReference>
<evidence type="ECO:0000313" key="2">
    <source>
        <dbReference type="EMBL" id="RXH85932.1"/>
    </source>
</evidence>
<evidence type="ECO:0000313" key="3">
    <source>
        <dbReference type="Proteomes" id="UP000290289"/>
    </source>
</evidence>
<reference evidence="2 3" key="1">
    <citation type="submission" date="2018-10" db="EMBL/GenBank/DDBJ databases">
        <title>A high-quality apple genome assembly.</title>
        <authorList>
            <person name="Hu J."/>
        </authorList>
    </citation>
    <scope>NUCLEOTIDE SEQUENCE [LARGE SCALE GENOMIC DNA]</scope>
    <source>
        <strain evidence="3">cv. HFTH1</strain>
        <tissue evidence="2">Young leaf</tissue>
    </source>
</reference>
<feature type="compositionally biased region" description="Basic residues" evidence="1">
    <location>
        <begin position="89"/>
        <end position="102"/>
    </location>
</feature>
<comment type="caution">
    <text evidence="2">The sequence shown here is derived from an EMBL/GenBank/DDBJ whole genome shotgun (WGS) entry which is preliminary data.</text>
</comment>
<gene>
    <name evidence="2" type="ORF">DVH24_016985</name>
</gene>
<proteinExistence type="predicted"/>
<dbReference type="AlphaFoldDB" id="A0A498IVS6"/>
<feature type="region of interest" description="Disordered" evidence="1">
    <location>
        <begin position="74"/>
        <end position="120"/>
    </location>
</feature>
<accession>A0A498IVS6</accession>
<protein>
    <submittedName>
        <fullName evidence="2">Uncharacterized protein</fullName>
    </submittedName>
</protein>
<name>A0A498IVS6_MALDO</name>
<sequence length="308" mass="35644">MYHCLIYVTISLIARDTVYIFIHYNDCNPVQDLLMQNQNFKRHSSSQGGQRQGQFQRAMRGRAPIAAPIAAQLAQVGGRGGDRGGPTRGRGRQRRQHGHRRGRSPEVDLIQHGHRRGRRSPEVDLMKEIYNQDELSYIYTFALDDYSSVESFVQHVLSVEDVDNHKGVSPIHEVFFVMRQGQGRNRQDTPMRVEDAMREGWLAVRDRLQCVQARYRQNVVGNVQFEIDGANYVYYPRRKFESLEHLDNCILELPGNNQDGHIGQEDYVLHASNNGLTVYTREAFVDYDETRGWLRAVTRLHCVRKMVE</sequence>
<organism evidence="2 3">
    <name type="scientific">Malus domestica</name>
    <name type="common">Apple</name>
    <name type="synonym">Pyrus malus</name>
    <dbReference type="NCBI Taxonomy" id="3750"/>
    <lineage>
        <taxon>Eukaryota</taxon>
        <taxon>Viridiplantae</taxon>
        <taxon>Streptophyta</taxon>
        <taxon>Embryophyta</taxon>
        <taxon>Tracheophyta</taxon>
        <taxon>Spermatophyta</taxon>
        <taxon>Magnoliopsida</taxon>
        <taxon>eudicotyledons</taxon>
        <taxon>Gunneridae</taxon>
        <taxon>Pentapetalae</taxon>
        <taxon>rosids</taxon>
        <taxon>fabids</taxon>
        <taxon>Rosales</taxon>
        <taxon>Rosaceae</taxon>
        <taxon>Amygdaloideae</taxon>
        <taxon>Maleae</taxon>
        <taxon>Malus</taxon>
    </lineage>
</organism>
<dbReference type="Proteomes" id="UP000290289">
    <property type="component" value="Chromosome 10"/>
</dbReference>
<feature type="compositionally biased region" description="Gly residues" evidence="1">
    <location>
        <begin position="77"/>
        <end position="88"/>
    </location>
</feature>
<evidence type="ECO:0000256" key="1">
    <source>
        <dbReference type="SAM" id="MobiDB-lite"/>
    </source>
</evidence>